<dbReference type="EMBL" id="CP003653">
    <property type="protein sequence ID" value="AFZ37893.1"/>
    <property type="molecule type" value="Genomic_DNA"/>
</dbReference>
<dbReference type="GO" id="GO:0005829">
    <property type="term" value="C:cytosol"/>
    <property type="evidence" value="ECO:0007669"/>
    <property type="project" value="TreeGrafter"/>
</dbReference>
<dbReference type="Gene3D" id="2.30.30.40">
    <property type="entry name" value="SH3 Domains"/>
    <property type="match status" value="1"/>
</dbReference>
<dbReference type="InterPro" id="IPR039315">
    <property type="entry name" value="CheW"/>
</dbReference>
<evidence type="ECO:0000313" key="2">
    <source>
        <dbReference type="EMBL" id="AFZ37893.1"/>
    </source>
</evidence>
<dbReference type="OrthoDB" id="456080at2"/>
<dbReference type="AlphaFoldDB" id="K9XZD9"/>
<evidence type="ECO:0000259" key="1">
    <source>
        <dbReference type="PROSITE" id="PS50851"/>
    </source>
</evidence>
<dbReference type="SMART" id="SM00260">
    <property type="entry name" value="CheW"/>
    <property type="match status" value="1"/>
</dbReference>
<gene>
    <name evidence="2" type="ordered locus">Sta7437_4425</name>
</gene>
<dbReference type="Proteomes" id="UP000010473">
    <property type="component" value="Chromosome"/>
</dbReference>
<feature type="domain" description="CheW-like" evidence="1">
    <location>
        <begin position="15"/>
        <end position="159"/>
    </location>
</feature>
<reference evidence="3" key="1">
    <citation type="journal article" date="2013" name="Proc. Natl. Acad. Sci. U.S.A.">
        <title>Improving the coverage of the cyanobacterial phylum using diversity-driven genome sequencing.</title>
        <authorList>
            <person name="Shih P.M."/>
            <person name="Wu D."/>
            <person name="Latifi A."/>
            <person name="Axen S.D."/>
            <person name="Fewer D.P."/>
            <person name="Talla E."/>
            <person name="Calteau A."/>
            <person name="Cai F."/>
            <person name="Tandeau de Marsac N."/>
            <person name="Rippka R."/>
            <person name="Herdman M."/>
            <person name="Sivonen K."/>
            <person name="Coursin T."/>
            <person name="Laurent T."/>
            <person name="Goodwin L."/>
            <person name="Nolan M."/>
            <person name="Davenport K.W."/>
            <person name="Han C.S."/>
            <person name="Rubin E.M."/>
            <person name="Eisen J.A."/>
            <person name="Woyke T."/>
            <person name="Gugger M."/>
            <person name="Kerfeld C.A."/>
        </authorList>
    </citation>
    <scope>NUCLEOTIDE SEQUENCE [LARGE SCALE GENOMIC DNA]</scope>
    <source>
        <strain evidence="3">ATCC 29371 / PCC 7437</strain>
    </source>
</reference>
<dbReference type="KEGG" id="scs:Sta7437_4425"/>
<dbReference type="HOGENOM" id="CLU_048995_5_0_3"/>
<dbReference type="SUPFAM" id="SSF50341">
    <property type="entry name" value="CheW-like"/>
    <property type="match status" value="1"/>
</dbReference>
<dbReference type="Pfam" id="PF01584">
    <property type="entry name" value="CheW"/>
    <property type="match status" value="1"/>
</dbReference>
<dbReference type="PANTHER" id="PTHR22617:SF23">
    <property type="entry name" value="CHEMOTAXIS PROTEIN CHEW"/>
    <property type="match status" value="1"/>
</dbReference>
<accession>K9XZD9</accession>
<dbReference type="GO" id="GO:0006935">
    <property type="term" value="P:chemotaxis"/>
    <property type="evidence" value="ECO:0007669"/>
    <property type="project" value="InterPro"/>
</dbReference>
<dbReference type="GO" id="GO:0007165">
    <property type="term" value="P:signal transduction"/>
    <property type="evidence" value="ECO:0007669"/>
    <property type="project" value="InterPro"/>
</dbReference>
<dbReference type="RefSeq" id="WP_015195547.1">
    <property type="nucleotide sequence ID" value="NC_019748.1"/>
</dbReference>
<name>K9XZD9_STAC7</name>
<protein>
    <submittedName>
        <fullName evidence="2">CheW protein</fullName>
    </submittedName>
</protein>
<evidence type="ECO:0000313" key="3">
    <source>
        <dbReference type="Proteomes" id="UP000010473"/>
    </source>
</evidence>
<dbReference type="PANTHER" id="PTHR22617">
    <property type="entry name" value="CHEMOTAXIS SENSOR HISTIDINE KINASE-RELATED"/>
    <property type="match status" value="1"/>
</dbReference>
<sequence length="162" mass="18122">MQTFNLTESLSESIPQPYLRLQLTRDLNAVLPMKNAQEVLMVSTRRITAIPNMPDCVVGLLNQRSRVFWVVDLPQMLEMPAIERNLQQYHLAIIQAANVSLGLIVKDIKGVMRLTIEEIQSPIGNVSPGLIPYLQGCSLQQNEIVLVLDAEAIVNSPILHQN</sequence>
<dbReference type="eggNOG" id="COG0835">
    <property type="taxonomic scope" value="Bacteria"/>
</dbReference>
<dbReference type="InterPro" id="IPR036061">
    <property type="entry name" value="CheW-like_dom_sf"/>
</dbReference>
<organism evidence="2 3">
    <name type="scientific">Stanieria cyanosphaera (strain ATCC 29371 / PCC 7437)</name>
    <dbReference type="NCBI Taxonomy" id="111780"/>
    <lineage>
        <taxon>Bacteria</taxon>
        <taxon>Bacillati</taxon>
        <taxon>Cyanobacteriota</taxon>
        <taxon>Cyanophyceae</taxon>
        <taxon>Pleurocapsales</taxon>
        <taxon>Dermocarpellaceae</taxon>
        <taxon>Stanieria</taxon>
    </lineage>
</organism>
<proteinExistence type="predicted"/>
<dbReference type="STRING" id="111780.Sta7437_4425"/>
<dbReference type="PROSITE" id="PS50851">
    <property type="entry name" value="CHEW"/>
    <property type="match status" value="1"/>
</dbReference>
<dbReference type="Gene3D" id="2.40.50.180">
    <property type="entry name" value="CheA-289, Domain 4"/>
    <property type="match status" value="1"/>
</dbReference>
<keyword evidence="3" id="KW-1185">Reference proteome</keyword>
<dbReference type="InterPro" id="IPR002545">
    <property type="entry name" value="CheW-lke_dom"/>
</dbReference>